<dbReference type="SUPFAM" id="SSF53448">
    <property type="entry name" value="Nucleotide-diphospho-sugar transferases"/>
    <property type="match status" value="1"/>
</dbReference>
<dbReference type="GO" id="GO:0016758">
    <property type="term" value="F:hexosyltransferase activity"/>
    <property type="evidence" value="ECO:0007669"/>
    <property type="project" value="UniProtKB-ARBA"/>
</dbReference>
<keyword evidence="2" id="KW-0808">Transferase</keyword>
<organism evidence="2 3">
    <name type="scientific">Francisella persica ATCC VR-331</name>
    <dbReference type="NCBI Taxonomy" id="1086726"/>
    <lineage>
        <taxon>Bacteria</taxon>
        <taxon>Pseudomonadati</taxon>
        <taxon>Pseudomonadota</taxon>
        <taxon>Gammaproteobacteria</taxon>
        <taxon>Thiotrichales</taxon>
        <taxon>Francisellaceae</taxon>
        <taxon>Francisella</taxon>
    </lineage>
</organism>
<dbReference type="KEGG" id="fper:ACH24_00910"/>
<protein>
    <submittedName>
        <fullName evidence="2">Glycosyl transferase</fullName>
    </submittedName>
</protein>
<dbReference type="PANTHER" id="PTHR22916">
    <property type="entry name" value="GLYCOSYLTRANSFERASE"/>
    <property type="match status" value="1"/>
</dbReference>
<dbReference type="Proteomes" id="UP000242800">
    <property type="component" value="Chromosome"/>
</dbReference>
<dbReference type="CDD" id="cd06433">
    <property type="entry name" value="GT_2_WfgS_like"/>
    <property type="match status" value="1"/>
</dbReference>
<dbReference type="InterPro" id="IPR029044">
    <property type="entry name" value="Nucleotide-diphossugar_trans"/>
</dbReference>
<evidence type="ECO:0000313" key="2">
    <source>
        <dbReference type="EMBL" id="ALB01374.1"/>
    </source>
</evidence>
<proteinExistence type="predicted"/>
<dbReference type="AlphaFoldDB" id="A0AAC8VCT4"/>
<dbReference type="RefSeq" id="WP_064460790.1">
    <property type="nucleotide sequence ID" value="NZ_CP012505.1"/>
</dbReference>
<sequence length="251" mass="28954">MSNSQTQNKKANYPLVTIVTVVYNAKELLEETILSILNQSYQNIEYIIIDGGSIDGTLDVIKKYQNHISQYISESDKGIYDAMNKGIALAKGQWLNFMNAGDSFYSNDVLQDVFSQEFNQNISVVYGNTYIGHKILTYKPNLDLKDMAQGMMLCHQSTFYKLSSSIKYNLKYRICGDQDFTMQYFKLGRKSKYLDITISKYDLDGISYKSLNKILKEKIQINKSYGLSYIPVIKSYIISILVKLRRYFKGY</sequence>
<dbReference type="EMBL" id="CP012505">
    <property type="protein sequence ID" value="ALB01374.1"/>
    <property type="molecule type" value="Genomic_DNA"/>
</dbReference>
<name>A0AAC8VCT4_9GAMM</name>
<dbReference type="Gene3D" id="3.90.550.10">
    <property type="entry name" value="Spore Coat Polysaccharide Biosynthesis Protein SpsA, Chain A"/>
    <property type="match status" value="1"/>
</dbReference>
<evidence type="ECO:0000259" key="1">
    <source>
        <dbReference type="Pfam" id="PF00535"/>
    </source>
</evidence>
<accession>A0AAC8VCT4</accession>
<feature type="domain" description="Glycosyltransferase 2-like" evidence="1">
    <location>
        <begin position="17"/>
        <end position="158"/>
    </location>
</feature>
<evidence type="ECO:0000313" key="3">
    <source>
        <dbReference type="Proteomes" id="UP000242800"/>
    </source>
</evidence>
<dbReference type="InterPro" id="IPR001173">
    <property type="entry name" value="Glyco_trans_2-like"/>
</dbReference>
<dbReference type="PANTHER" id="PTHR22916:SF67">
    <property type="entry name" value="COLANIC ACID BIOSYNTHESIS GLYCOSYL TRANSFERASE WCAE-RELATED"/>
    <property type="match status" value="1"/>
</dbReference>
<reference evidence="2 3" key="1">
    <citation type="journal article" date="2016" name="Int. J. Syst. Evol. Microbiol.">
        <title>Reclassification of Wolbachia persica as Francisella persica comb. nov. and emended description of the family Francisellaceae.</title>
        <authorList>
            <person name="Larson M.A."/>
            <person name="Nalbantoglu U."/>
            <person name="Sayood K."/>
            <person name="Zentz E.B."/>
            <person name="Cer R.Z."/>
            <person name="Iwen P.C."/>
            <person name="Francesconi S.C."/>
            <person name="Bishop-Lilly K.A."/>
            <person name="Mokashi V.P."/>
            <person name="Sjostedt A."/>
            <person name="Hinrichs S.H."/>
        </authorList>
    </citation>
    <scope>NUCLEOTIDE SEQUENCE [LARGE SCALE GENOMIC DNA]</scope>
    <source>
        <strain evidence="2 3">FSC845</strain>
    </source>
</reference>
<dbReference type="Pfam" id="PF00535">
    <property type="entry name" value="Glycos_transf_2"/>
    <property type="match status" value="1"/>
</dbReference>
<keyword evidence="3" id="KW-1185">Reference proteome</keyword>
<gene>
    <name evidence="2" type="ORF">ACH24_00910</name>
</gene>